<keyword evidence="2" id="KW-0687">Ribonucleoprotein</keyword>
<dbReference type="GO" id="GO:0005840">
    <property type="term" value="C:ribosome"/>
    <property type="evidence" value="ECO:0007669"/>
    <property type="project" value="UniProtKB-KW"/>
</dbReference>
<dbReference type="GO" id="GO:0003723">
    <property type="term" value="F:RNA binding"/>
    <property type="evidence" value="ECO:0007669"/>
    <property type="project" value="InterPro"/>
</dbReference>
<accession>A0A382G0B5</accession>
<evidence type="ECO:0008006" key="4">
    <source>
        <dbReference type="Google" id="ProtNLM"/>
    </source>
</evidence>
<organism evidence="3">
    <name type="scientific">marine metagenome</name>
    <dbReference type="NCBI Taxonomy" id="408172"/>
    <lineage>
        <taxon>unclassified sequences</taxon>
        <taxon>metagenomes</taxon>
        <taxon>ecological metagenomes</taxon>
    </lineage>
</organism>
<dbReference type="Pfam" id="PF00829">
    <property type="entry name" value="Ribosomal_L21p"/>
    <property type="match status" value="1"/>
</dbReference>
<name>A0A382G0B5_9ZZZZ</name>
<protein>
    <recommendedName>
        <fullName evidence="4">50S ribosomal protein L21</fullName>
    </recommendedName>
</protein>
<dbReference type="GO" id="GO:0006412">
    <property type="term" value="P:translation"/>
    <property type="evidence" value="ECO:0007669"/>
    <property type="project" value="InterPro"/>
</dbReference>
<dbReference type="AlphaFoldDB" id="A0A382G0B5"/>
<dbReference type="InterPro" id="IPR001787">
    <property type="entry name" value="Ribosomal_bL21"/>
</dbReference>
<evidence type="ECO:0000313" key="3">
    <source>
        <dbReference type="EMBL" id="SVB68235.1"/>
    </source>
</evidence>
<feature type="non-terminal residue" evidence="3">
    <location>
        <position position="54"/>
    </location>
</feature>
<evidence type="ECO:0000256" key="1">
    <source>
        <dbReference type="ARBA" id="ARBA00022980"/>
    </source>
</evidence>
<dbReference type="GO" id="GO:0005737">
    <property type="term" value="C:cytoplasm"/>
    <property type="evidence" value="ECO:0007669"/>
    <property type="project" value="UniProtKB-ARBA"/>
</dbReference>
<dbReference type="GO" id="GO:1990904">
    <property type="term" value="C:ribonucleoprotein complex"/>
    <property type="evidence" value="ECO:0007669"/>
    <property type="project" value="UniProtKB-KW"/>
</dbReference>
<reference evidence="3" key="1">
    <citation type="submission" date="2018-05" db="EMBL/GenBank/DDBJ databases">
        <authorList>
            <person name="Lanie J.A."/>
            <person name="Ng W.-L."/>
            <person name="Kazmierczak K.M."/>
            <person name="Andrzejewski T.M."/>
            <person name="Davidsen T.M."/>
            <person name="Wayne K.J."/>
            <person name="Tettelin H."/>
            <person name="Glass J.I."/>
            <person name="Rusch D."/>
            <person name="Podicherti R."/>
            <person name="Tsui H.-C.T."/>
            <person name="Winkler M.E."/>
        </authorList>
    </citation>
    <scope>NUCLEOTIDE SEQUENCE</scope>
</reference>
<evidence type="ECO:0000256" key="2">
    <source>
        <dbReference type="ARBA" id="ARBA00023274"/>
    </source>
</evidence>
<sequence>MLAVFKTGGKQYSVKAGQILKVEKLEGKKGDNISFKDVLAVSENTKNTIGSPLV</sequence>
<proteinExistence type="predicted"/>
<dbReference type="InterPro" id="IPR036164">
    <property type="entry name" value="bL21-like_sf"/>
</dbReference>
<gene>
    <name evidence="3" type="ORF">METZ01_LOCUS221089</name>
</gene>
<keyword evidence="1" id="KW-0689">Ribosomal protein</keyword>
<dbReference type="GO" id="GO:0003735">
    <property type="term" value="F:structural constituent of ribosome"/>
    <property type="evidence" value="ECO:0007669"/>
    <property type="project" value="InterPro"/>
</dbReference>
<dbReference type="NCBIfam" id="TIGR00061">
    <property type="entry name" value="L21"/>
    <property type="match status" value="1"/>
</dbReference>
<dbReference type="EMBL" id="UINC01052657">
    <property type="protein sequence ID" value="SVB68235.1"/>
    <property type="molecule type" value="Genomic_DNA"/>
</dbReference>
<dbReference type="InterPro" id="IPR028909">
    <property type="entry name" value="bL21-like"/>
</dbReference>
<dbReference type="SUPFAM" id="SSF141091">
    <property type="entry name" value="L21p-like"/>
    <property type="match status" value="1"/>
</dbReference>